<protein>
    <recommendedName>
        <fullName evidence="4">Phytase-like domain-containing protein</fullName>
    </recommendedName>
</protein>
<dbReference type="HOGENOM" id="CLU_849317_0_0_5"/>
<keyword evidence="1" id="KW-0732">Signal</keyword>
<reference evidence="2 3" key="1">
    <citation type="journal article" date="2015" name="Appl. Microbiol. Biotechnol.">
        <title>The consequence of an additional NADH dehydrogenase paralog on the growth of Gluconobacter oxydans DSM3504.</title>
        <authorList>
            <person name="Kostner D."/>
            <person name="Luchterhand B."/>
            <person name="Junker A."/>
            <person name="Volland S."/>
            <person name="Daniel R."/>
            <person name="Buchs J."/>
            <person name="Liebl W."/>
            <person name="Ehrenreich A."/>
        </authorList>
    </citation>
    <scope>NUCLEOTIDE SEQUENCE [LARGE SCALE GENOMIC DNA]</scope>
    <source>
        <strain evidence="2">DSM 3504</strain>
    </source>
</reference>
<name>A0A067Z6F5_GLUOY</name>
<dbReference type="RefSeq" id="WP_041112117.1">
    <property type="nucleotide sequence ID" value="NZ_CP004373.1"/>
</dbReference>
<proteinExistence type="predicted"/>
<evidence type="ECO:0000313" key="3">
    <source>
        <dbReference type="Proteomes" id="UP000031656"/>
    </source>
</evidence>
<feature type="chain" id="PRO_5001648795" description="Phytase-like domain-containing protein" evidence="1">
    <location>
        <begin position="27"/>
        <end position="327"/>
    </location>
</feature>
<dbReference type="SUPFAM" id="SSF101898">
    <property type="entry name" value="NHL repeat"/>
    <property type="match status" value="1"/>
</dbReference>
<sequence length="327" mass="34743">MKTRLLHVAAATGLAALAVMATPARADHPWQDAPVQASITADATLPGLQPTTLLAAENGTYLALDTNGHPVRIDAANTVSPLPGPSQPTDRLVALTRSGTDLWGLATGAQPALIRMSQDGSVQSRIPLSGATVQGSNLIALQVHDIHAYLADEGKPALVVANLQTGKATRFLPYDMSLTGRHPLLRNNQPRMGPDGHPMAGGNVRFLMLDAKGQWLFYQPACGPMSRIETALLTDTTFTAVEQLDGITEWRTTPSLGGATLTPDDTFYLSDITVGSILKFGSDRIPLRILRDQRLFDAGAPAVSDSHQMAVLATEDGTTHILRIALP</sequence>
<dbReference type="Proteomes" id="UP000031656">
    <property type="component" value="Chromosome"/>
</dbReference>
<gene>
    <name evidence="2" type="ORF">GLS_c19860</name>
</gene>
<evidence type="ECO:0008006" key="4">
    <source>
        <dbReference type="Google" id="ProtNLM"/>
    </source>
</evidence>
<evidence type="ECO:0000313" key="2">
    <source>
        <dbReference type="EMBL" id="AHK71859.1"/>
    </source>
</evidence>
<dbReference type="GeneID" id="56906207"/>
<dbReference type="EMBL" id="CP004373">
    <property type="protein sequence ID" value="AHK71859.1"/>
    <property type="molecule type" value="Genomic_DNA"/>
</dbReference>
<dbReference type="KEGG" id="goy:GLS_c19860"/>
<evidence type="ECO:0000256" key="1">
    <source>
        <dbReference type="SAM" id="SignalP"/>
    </source>
</evidence>
<organism evidence="2 3">
    <name type="scientific">Gluconobacter oxydans DSM 3504</name>
    <dbReference type="NCBI Taxonomy" id="1288313"/>
    <lineage>
        <taxon>Bacteria</taxon>
        <taxon>Pseudomonadati</taxon>
        <taxon>Pseudomonadota</taxon>
        <taxon>Alphaproteobacteria</taxon>
        <taxon>Acetobacterales</taxon>
        <taxon>Acetobacteraceae</taxon>
        <taxon>Gluconobacter</taxon>
    </lineage>
</organism>
<dbReference type="AlphaFoldDB" id="A0A067Z6F5"/>
<feature type="signal peptide" evidence="1">
    <location>
        <begin position="1"/>
        <end position="26"/>
    </location>
</feature>
<dbReference type="InterPro" id="IPR011042">
    <property type="entry name" value="6-blade_b-propeller_TolB-like"/>
</dbReference>
<accession>A0A067Z6F5</accession>
<dbReference type="Gene3D" id="2.120.10.30">
    <property type="entry name" value="TolB, C-terminal domain"/>
    <property type="match status" value="1"/>
</dbReference>